<feature type="compositionally biased region" description="Polar residues" evidence="2">
    <location>
        <begin position="87"/>
        <end position="105"/>
    </location>
</feature>
<gene>
    <name evidence="3" type="ORF">ACJMK2_042955</name>
</gene>
<reference evidence="3 4" key="1">
    <citation type="submission" date="2024-11" db="EMBL/GenBank/DDBJ databases">
        <title>Chromosome-level genome assembly of the freshwater bivalve Anodonta woodiana.</title>
        <authorList>
            <person name="Chen X."/>
        </authorList>
    </citation>
    <scope>NUCLEOTIDE SEQUENCE [LARGE SCALE GENOMIC DNA]</scope>
    <source>
        <strain evidence="3">MN2024</strain>
        <tissue evidence="3">Gills</tissue>
    </source>
</reference>
<keyword evidence="4" id="KW-1185">Reference proteome</keyword>
<feature type="compositionally biased region" description="Low complexity" evidence="2">
    <location>
        <begin position="120"/>
        <end position="130"/>
    </location>
</feature>
<evidence type="ECO:0000313" key="4">
    <source>
        <dbReference type="Proteomes" id="UP001634394"/>
    </source>
</evidence>
<evidence type="ECO:0000256" key="1">
    <source>
        <dbReference type="SAM" id="Coils"/>
    </source>
</evidence>
<comment type="caution">
    <text evidence="3">The sequence shown here is derived from an EMBL/GenBank/DDBJ whole genome shotgun (WGS) entry which is preliminary data.</text>
</comment>
<dbReference type="AlphaFoldDB" id="A0ABD3VVG3"/>
<sequence length="512" mass="57473">MGSSGSTPATSKNTSKPVNKTNTQKAGSNQNAQNTQKNVPAGQKAPGTQQNSNTTKDKNKGPNTSNAPGRTKVSEENTNTTKDKNKGSNTSKGHGNVASNGNTSRKPQDTRGNVGKQNTQQQHQQQQQQQNKGKPVAGKNSTQKETIKEKGWKKRIRERLRNASAGNDKEELEHLIETFENNKLVDGGDLTEAKEKMNYLLLRQHIRDAILRRHPAILDEAIADVENSKYSGDLQAYVVKAKQVKAELAGLDNYRHDVLQMEQQTISEIRSYKYPPPGVRETMIATYMVLGYHEEDVKEWQDLTALMGRYGKDSLMREVAAADASTIDSQSAIRIKKYLAKYSLDDVREVSNGAATFYIWASDMVNSKGGGGGGGGGQAQPAGTNNKKTTTPQQKQQTPQQQQQQKQKEQQQKQQQQTKQKEQPKQQQQTKQKEQPKQQQQPKQKEQKQQQQPKQKEQQKQQQNNQQPQKQQQNNQQPQKQQQNKQQQSQKNSDPKQQSTRGDTTQRTAGKK</sequence>
<feature type="coiled-coil region" evidence="1">
    <location>
        <begin position="153"/>
        <end position="182"/>
    </location>
</feature>
<evidence type="ECO:0000313" key="3">
    <source>
        <dbReference type="EMBL" id="KAL3865580.1"/>
    </source>
</evidence>
<feature type="compositionally biased region" description="Polar residues" evidence="2">
    <location>
        <begin position="1"/>
        <end position="38"/>
    </location>
</feature>
<protein>
    <submittedName>
        <fullName evidence="3">Uncharacterized protein</fullName>
    </submittedName>
</protein>
<feature type="compositionally biased region" description="Basic and acidic residues" evidence="2">
    <location>
        <begin position="443"/>
        <end position="459"/>
    </location>
</feature>
<name>A0ABD3VVG3_SINWO</name>
<feature type="compositionally biased region" description="Polar residues" evidence="2">
    <location>
        <begin position="499"/>
        <end position="512"/>
    </location>
</feature>
<proteinExistence type="predicted"/>
<organism evidence="3 4">
    <name type="scientific">Sinanodonta woodiana</name>
    <name type="common">Chinese pond mussel</name>
    <name type="synonym">Anodonta woodiana</name>
    <dbReference type="NCBI Taxonomy" id="1069815"/>
    <lineage>
        <taxon>Eukaryota</taxon>
        <taxon>Metazoa</taxon>
        <taxon>Spiralia</taxon>
        <taxon>Lophotrochozoa</taxon>
        <taxon>Mollusca</taxon>
        <taxon>Bivalvia</taxon>
        <taxon>Autobranchia</taxon>
        <taxon>Heteroconchia</taxon>
        <taxon>Palaeoheterodonta</taxon>
        <taxon>Unionida</taxon>
        <taxon>Unionoidea</taxon>
        <taxon>Unionidae</taxon>
        <taxon>Unioninae</taxon>
        <taxon>Sinanodonta</taxon>
    </lineage>
</organism>
<dbReference type="Gene3D" id="1.20.920.60">
    <property type="match status" value="1"/>
</dbReference>
<dbReference type="EMBL" id="JBJQND010000009">
    <property type="protein sequence ID" value="KAL3865580.1"/>
    <property type="molecule type" value="Genomic_DNA"/>
</dbReference>
<evidence type="ECO:0000256" key="2">
    <source>
        <dbReference type="SAM" id="MobiDB-lite"/>
    </source>
</evidence>
<keyword evidence="1" id="KW-0175">Coiled coil</keyword>
<accession>A0ABD3VVG3</accession>
<feature type="region of interest" description="Disordered" evidence="2">
    <location>
        <begin position="370"/>
        <end position="512"/>
    </location>
</feature>
<feature type="compositionally biased region" description="Low complexity" evidence="2">
    <location>
        <begin position="384"/>
        <end position="405"/>
    </location>
</feature>
<feature type="compositionally biased region" description="Low complexity" evidence="2">
    <location>
        <begin position="460"/>
        <end position="498"/>
    </location>
</feature>
<feature type="region of interest" description="Disordered" evidence="2">
    <location>
        <begin position="1"/>
        <end position="151"/>
    </location>
</feature>
<dbReference type="Proteomes" id="UP001634394">
    <property type="component" value="Unassembled WGS sequence"/>
</dbReference>